<organism evidence="1 2">
    <name type="scientific">Streptomyces clavifer</name>
    <dbReference type="NCBI Taxonomy" id="68188"/>
    <lineage>
        <taxon>Bacteria</taxon>
        <taxon>Bacillati</taxon>
        <taxon>Actinomycetota</taxon>
        <taxon>Actinomycetes</taxon>
        <taxon>Kitasatosporales</taxon>
        <taxon>Streptomycetaceae</taxon>
        <taxon>Streptomyces</taxon>
    </lineage>
</organism>
<evidence type="ECO:0008006" key="3">
    <source>
        <dbReference type="Google" id="ProtNLM"/>
    </source>
</evidence>
<name>A0ABS4V803_9ACTN</name>
<sequence>MDRQRRNSAHRRNLDALETAFEVTSRSCKEAIRRGNSHEVDSLTKASALILAATLEDRLMVLVTSLYFPQDAEKRVMSERSIAQKWQRAVDEAFSARYGVPLRSIPARLDFTAQAYHKGISGVLDEWISPLFSVRNSLAHGQWVVAFNENRDAVNNDKTKNLKNLNLWRLRLLKNMLGHLERLVFDLMVTQYAFERDFDTHWSGLEAARRRIENGKPGLDPES</sequence>
<keyword evidence="2" id="KW-1185">Reference proteome</keyword>
<accession>A0ABS4V803</accession>
<gene>
    <name evidence="1" type="ORF">JOF59_002372</name>
</gene>
<reference evidence="1 2" key="1">
    <citation type="submission" date="2021-03" db="EMBL/GenBank/DDBJ databases">
        <title>Sequencing the genomes of 1000 actinobacteria strains.</title>
        <authorList>
            <person name="Klenk H.-P."/>
        </authorList>
    </citation>
    <scope>NUCLEOTIDE SEQUENCE [LARGE SCALE GENOMIC DNA]</scope>
    <source>
        <strain evidence="1 2">DSM 40843</strain>
    </source>
</reference>
<dbReference type="Proteomes" id="UP001519311">
    <property type="component" value="Unassembled WGS sequence"/>
</dbReference>
<comment type="caution">
    <text evidence="1">The sequence shown here is derived from an EMBL/GenBank/DDBJ whole genome shotgun (WGS) entry which is preliminary data.</text>
</comment>
<evidence type="ECO:0000313" key="1">
    <source>
        <dbReference type="EMBL" id="MBP2359972.1"/>
    </source>
</evidence>
<proteinExistence type="predicted"/>
<evidence type="ECO:0000313" key="2">
    <source>
        <dbReference type="Proteomes" id="UP001519311"/>
    </source>
</evidence>
<protein>
    <recommendedName>
        <fullName evidence="3">MAE-28990/MAE-18760-like HEPN domain-containing protein</fullName>
    </recommendedName>
</protein>
<dbReference type="RefSeq" id="WP_209470023.1">
    <property type="nucleotide sequence ID" value="NZ_BMWJ01000010.1"/>
</dbReference>
<dbReference type="EMBL" id="JAGINS010000001">
    <property type="protein sequence ID" value="MBP2359972.1"/>
    <property type="molecule type" value="Genomic_DNA"/>
</dbReference>